<reference evidence="3 4" key="1">
    <citation type="submission" date="2020-10" db="EMBL/GenBank/DDBJ databases">
        <title>Myceligenerans pegani sp. nov., an endophytic actinomycete isolated from Peganum harmala L. in Xinjiang, China.</title>
        <authorList>
            <person name="Xin L."/>
        </authorList>
    </citation>
    <scope>NUCLEOTIDE SEQUENCE [LARGE SCALE GENOMIC DNA]</scope>
    <source>
        <strain evidence="3 4">TRM65318</strain>
    </source>
</reference>
<keyword evidence="4" id="KW-1185">Reference proteome</keyword>
<keyword evidence="2" id="KW-0732">Signal</keyword>
<accession>A0ABR9N212</accession>
<sequence length="341" mass="34323">MDAGSSTVGRRAVLRAAALMSATVAVGAPFGSDAVAAEGSGGGGLALEEIVPPDVMPSGGAARQAVPHVLGVRIRTGPRLVAAGSQVRFRCDVKGYDFSSGTAILAHGQTGVVTEVPLVVADGEARVVLDDGLQEGSTYALLAASAVGEHFMDARPSPGRTVQAELAEPDGGRIAKKVLSRTTPGASAPEWKAAVALSVTGAGADGVIAWMAVSAVGAAPVPAGTDVMVLGTSAMNLTVVDGTLPGREDVAPRFSDSGARAAVRLRPVGGGRCATWRVTLSERIPARSSLVVPLRLDGSDLPEGLSLMADLKPRAQKSAWRTSGAESTEPVMPASVLGAPA</sequence>
<organism evidence="3 4">
    <name type="scientific">Myceligenerans pegani</name>
    <dbReference type="NCBI Taxonomy" id="2776917"/>
    <lineage>
        <taxon>Bacteria</taxon>
        <taxon>Bacillati</taxon>
        <taxon>Actinomycetota</taxon>
        <taxon>Actinomycetes</taxon>
        <taxon>Micrococcales</taxon>
        <taxon>Promicromonosporaceae</taxon>
        <taxon>Myceligenerans</taxon>
    </lineage>
</organism>
<feature type="region of interest" description="Disordered" evidence="1">
    <location>
        <begin position="318"/>
        <end position="341"/>
    </location>
</feature>
<protein>
    <submittedName>
        <fullName evidence="3">Uncharacterized protein</fullName>
    </submittedName>
</protein>
<evidence type="ECO:0000313" key="4">
    <source>
        <dbReference type="Proteomes" id="UP000625527"/>
    </source>
</evidence>
<evidence type="ECO:0000313" key="3">
    <source>
        <dbReference type="EMBL" id="MBE1877695.1"/>
    </source>
</evidence>
<dbReference type="EMBL" id="JADAQT010000105">
    <property type="protein sequence ID" value="MBE1877695.1"/>
    <property type="molecule type" value="Genomic_DNA"/>
</dbReference>
<dbReference type="RefSeq" id="WP_192864251.1">
    <property type="nucleotide sequence ID" value="NZ_JADAQT010000105.1"/>
</dbReference>
<comment type="caution">
    <text evidence="3">The sequence shown here is derived from an EMBL/GenBank/DDBJ whole genome shotgun (WGS) entry which is preliminary data.</text>
</comment>
<dbReference type="InterPro" id="IPR006311">
    <property type="entry name" value="TAT_signal"/>
</dbReference>
<name>A0ABR9N212_9MICO</name>
<dbReference type="Proteomes" id="UP000625527">
    <property type="component" value="Unassembled WGS sequence"/>
</dbReference>
<evidence type="ECO:0000256" key="2">
    <source>
        <dbReference type="SAM" id="SignalP"/>
    </source>
</evidence>
<gene>
    <name evidence="3" type="ORF">IHE71_18565</name>
</gene>
<evidence type="ECO:0000256" key="1">
    <source>
        <dbReference type="SAM" id="MobiDB-lite"/>
    </source>
</evidence>
<feature type="signal peptide" evidence="2">
    <location>
        <begin position="1"/>
        <end position="27"/>
    </location>
</feature>
<feature type="chain" id="PRO_5045717283" evidence="2">
    <location>
        <begin position="28"/>
        <end position="341"/>
    </location>
</feature>
<proteinExistence type="predicted"/>
<dbReference type="PROSITE" id="PS51318">
    <property type="entry name" value="TAT"/>
    <property type="match status" value="1"/>
</dbReference>